<reference evidence="2" key="1">
    <citation type="submission" date="2016-06" db="EMBL/GenBank/DDBJ databases">
        <authorList>
            <person name="Zhan P."/>
        </authorList>
    </citation>
    <scope>NUCLEOTIDE SEQUENCE [LARGE SCALE GENOMIC DNA]</scope>
    <source>
        <strain evidence="2">T28</strain>
    </source>
</reference>
<accession>A0A1B7ZD44</accession>
<dbReference type="EMBL" id="LZFP01000004">
    <property type="protein sequence ID" value="OBR41038.1"/>
    <property type="molecule type" value="Genomic_DNA"/>
</dbReference>
<dbReference type="OrthoDB" id="1179863at2"/>
<evidence type="ECO:0000313" key="2">
    <source>
        <dbReference type="Proteomes" id="UP000092164"/>
    </source>
</evidence>
<name>A0A1B7ZD44_9FLAO</name>
<gene>
    <name evidence="1" type="ORF">A9200_14550</name>
</gene>
<proteinExistence type="predicted"/>
<dbReference type="KEGG" id="mart:BTR34_16375"/>
<keyword evidence="2" id="KW-1185">Reference proteome</keyword>
<organism evidence="1 2">
    <name type="scientific">Maribacter hydrothermalis</name>
    <dbReference type="NCBI Taxonomy" id="1836467"/>
    <lineage>
        <taxon>Bacteria</taxon>
        <taxon>Pseudomonadati</taxon>
        <taxon>Bacteroidota</taxon>
        <taxon>Flavobacteriia</taxon>
        <taxon>Flavobacteriales</taxon>
        <taxon>Flavobacteriaceae</taxon>
        <taxon>Maribacter</taxon>
    </lineage>
</organism>
<comment type="caution">
    <text evidence="1">The sequence shown here is derived from an EMBL/GenBank/DDBJ whole genome shotgun (WGS) entry which is preliminary data.</text>
</comment>
<protein>
    <submittedName>
        <fullName evidence="1">Uncharacterized protein</fullName>
    </submittedName>
</protein>
<dbReference type="AlphaFoldDB" id="A0A1B7ZD44"/>
<dbReference type="Proteomes" id="UP000092164">
    <property type="component" value="Unassembled WGS sequence"/>
</dbReference>
<dbReference type="RefSeq" id="WP_068483156.1">
    <property type="nucleotide sequence ID" value="NZ_CP018760.1"/>
</dbReference>
<sequence>MTKKNKNYFGMLKSEKLNELSNEQRLKLFKTKKLFVTTKVLKLPSNAPINLLDTTNFKSRIEPKSELVDAYYTFVLHTYQEYINNVFINFFHQFNNHIIGLKKKEAKTVGRLLYINIINNKHSPSFDIVHLLENTHGIPKLENTPKIELYTIKRDTMKLRTIQKYPKGLNEFLMGNSSHFEESLKENLSIIKEIIQFEGELKIILALNDEYKFEENKTIPSIPQNNVRAKSQQTTSNKMGITATMPTDEEMEAYLMEHVFSKKK</sequence>
<evidence type="ECO:0000313" key="1">
    <source>
        <dbReference type="EMBL" id="OBR41038.1"/>
    </source>
</evidence>